<dbReference type="PANTHER" id="PTHR35569">
    <property type="entry name" value="CYANAMIDE HYDRATASE DDI2-RELATED"/>
    <property type="match status" value="1"/>
</dbReference>
<dbReference type="EMBL" id="CP109441">
    <property type="protein sequence ID" value="WUV50346.1"/>
    <property type="molecule type" value="Genomic_DNA"/>
</dbReference>
<gene>
    <name evidence="1" type="ORF">OG563_20385</name>
</gene>
<reference evidence="1" key="1">
    <citation type="submission" date="2022-10" db="EMBL/GenBank/DDBJ databases">
        <title>The complete genomes of actinobacterial strains from the NBC collection.</title>
        <authorList>
            <person name="Joergensen T.S."/>
            <person name="Alvarez Arevalo M."/>
            <person name="Sterndorff E.B."/>
            <person name="Faurdal D."/>
            <person name="Vuksanovic O."/>
            <person name="Mourched A.-S."/>
            <person name="Charusanti P."/>
            <person name="Shaw S."/>
            <person name="Blin K."/>
            <person name="Weber T."/>
        </authorList>
    </citation>
    <scope>NUCLEOTIDE SEQUENCE</scope>
    <source>
        <strain evidence="1">NBC_01482</strain>
    </source>
</reference>
<dbReference type="RefSeq" id="WP_327095038.1">
    <property type="nucleotide sequence ID" value="NZ_CP109149.1"/>
</dbReference>
<name>A0ABZ1Z8H3_9NOCA</name>
<sequence>MRDVFEEKEIDVGAPVGMDWEWARRTGGALSGGQRRQLTAKLVAGAPRLVAGQAALALGRGGRGRVDFAELRLPDSKLAKAAEEEARECLSVHVLEHSYRSYFFGRALAEFDGTKYDDELAYVSCLLHDLQLEHPTPGRCFAVTGAERAVGFVLGAGATPEQAETVGAAIAAHLTIGVADNVDDLGFVSAGAAVDVFGARMSELDPRWVEELLRRHPRHNFKQHMTEALTNEAAAVPDGRTRWLIRTAGFRQLIGRAPFSE</sequence>
<accession>A0ABZ1Z8H3</accession>
<dbReference type="Proteomes" id="UP001432062">
    <property type="component" value="Chromosome"/>
</dbReference>
<dbReference type="CDD" id="cd00077">
    <property type="entry name" value="HDc"/>
    <property type="match status" value="1"/>
</dbReference>
<dbReference type="PANTHER" id="PTHR35569:SF1">
    <property type="entry name" value="CYANAMIDE HYDRATASE DDI2-RELATED"/>
    <property type="match status" value="1"/>
</dbReference>
<protein>
    <submittedName>
        <fullName evidence="1">Phosphohydrolase</fullName>
    </submittedName>
</protein>
<keyword evidence="2" id="KW-1185">Reference proteome</keyword>
<evidence type="ECO:0000313" key="1">
    <source>
        <dbReference type="EMBL" id="WUV50346.1"/>
    </source>
</evidence>
<dbReference type="InterPro" id="IPR003607">
    <property type="entry name" value="HD/PDEase_dom"/>
</dbReference>
<dbReference type="Gene3D" id="1.10.3210.10">
    <property type="entry name" value="Hypothetical protein af1432"/>
    <property type="match status" value="1"/>
</dbReference>
<evidence type="ECO:0000313" key="2">
    <source>
        <dbReference type="Proteomes" id="UP001432062"/>
    </source>
</evidence>
<dbReference type="SUPFAM" id="SSF109604">
    <property type="entry name" value="HD-domain/PDEase-like"/>
    <property type="match status" value="1"/>
</dbReference>
<organism evidence="1 2">
    <name type="scientific">Nocardia vinacea</name>
    <dbReference type="NCBI Taxonomy" id="96468"/>
    <lineage>
        <taxon>Bacteria</taxon>
        <taxon>Bacillati</taxon>
        <taxon>Actinomycetota</taxon>
        <taxon>Actinomycetes</taxon>
        <taxon>Mycobacteriales</taxon>
        <taxon>Nocardiaceae</taxon>
        <taxon>Nocardia</taxon>
    </lineage>
</organism>
<proteinExistence type="predicted"/>